<dbReference type="Proteomes" id="UP001551482">
    <property type="component" value="Unassembled WGS sequence"/>
</dbReference>
<protein>
    <submittedName>
        <fullName evidence="3">SMI1/KNR4 family protein</fullName>
    </submittedName>
</protein>
<reference evidence="3 4" key="1">
    <citation type="submission" date="2024-06" db="EMBL/GenBank/DDBJ databases">
        <title>The Natural Products Discovery Center: Release of the First 8490 Sequenced Strains for Exploring Actinobacteria Biosynthetic Diversity.</title>
        <authorList>
            <person name="Kalkreuter E."/>
            <person name="Kautsar S.A."/>
            <person name="Yang D."/>
            <person name="Bader C.D."/>
            <person name="Teijaro C.N."/>
            <person name="Fluegel L."/>
            <person name="Davis C.M."/>
            <person name="Simpson J.R."/>
            <person name="Lauterbach L."/>
            <person name="Steele A.D."/>
            <person name="Gui C."/>
            <person name="Meng S."/>
            <person name="Li G."/>
            <person name="Viehrig K."/>
            <person name="Ye F."/>
            <person name="Su P."/>
            <person name="Kiefer A.F."/>
            <person name="Nichols A."/>
            <person name="Cepeda A.J."/>
            <person name="Yan W."/>
            <person name="Fan B."/>
            <person name="Jiang Y."/>
            <person name="Adhikari A."/>
            <person name="Zheng C.-J."/>
            <person name="Schuster L."/>
            <person name="Cowan T.M."/>
            <person name="Smanski M.J."/>
            <person name="Chevrette M.G."/>
            <person name="De Carvalho L.P.S."/>
            <person name="Shen B."/>
        </authorList>
    </citation>
    <scope>NUCLEOTIDE SEQUENCE [LARGE SCALE GENOMIC DNA]</scope>
    <source>
        <strain evidence="3 4">NPDC048946</strain>
    </source>
</reference>
<sequence>MVESNPDLVTASWSRIDAWLVAHAPASLARLGPPADPAAVAAAERVLGVELPAELAASLACHDGIEPECRVFPEMDLLSVAGVVDQWELRNQVEAELFDDEEDLPPLEGDPYWHRLWIPVGHFQGDLNVIDLRPGPGQGRMGWVSHDGSSSFAGEELGTLGTYLAALADTLTTGRQPIPGLWEEPCVSPDGELSWWGVPRGGVGWSPAPVGLPGVGQADGARAGDGPAE</sequence>
<gene>
    <name evidence="3" type="ORF">AB0C36_32250</name>
</gene>
<organism evidence="3 4">
    <name type="scientific">Streptodolium elevatio</name>
    <dbReference type="NCBI Taxonomy" id="3157996"/>
    <lineage>
        <taxon>Bacteria</taxon>
        <taxon>Bacillati</taxon>
        <taxon>Actinomycetota</taxon>
        <taxon>Actinomycetes</taxon>
        <taxon>Kitasatosporales</taxon>
        <taxon>Streptomycetaceae</taxon>
        <taxon>Streptodolium</taxon>
    </lineage>
</organism>
<evidence type="ECO:0000259" key="2">
    <source>
        <dbReference type="SMART" id="SM00860"/>
    </source>
</evidence>
<feature type="region of interest" description="Disordered" evidence="1">
    <location>
        <begin position="208"/>
        <end position="229"/>
    </location>
</feature>
<proteinExistence type="predicted"/>
<dbReference type="Pfam" id="PF09346">
    <property type="entry name" value="SMI1_KNR4"/>
    <property type="match status" value="1"/>
</dbReference>
<evidence type="ECO:0000313" key="3">
    <source>
        <dbReference type="EMBL" id="MEU8138167.1"/>
    </source>
</evidence>
<dbReference type="InterPro" id="IPR051873">
    <property type="entry name" value="KNR4/SMI1_regulator"/>
</dbReference>
<dbReference type="InterPro" id="IPR018958">
    <property type="entry name" value="Knr4/Smi1-like_dom"/>
</dbReference>
<name>A0ABV3DQY2_9ACTN</name>
<dbReference type="InterPro" id="IPR037883">
    <property type="entry name" value="Knr4/Smi1-like_sf"/>
</dbReference>
<feature type="domain" description="Knr4/Smi1-like" evidence="2">
    <location>
        <begin position="34"/>
        <end position="166"/>
    </location>
</feature>
<dbReference type="SMART" id="SM00860">
    <property type="entry name" value="SMI1_KNR4"/>
    <property type="match status" value="1"/>
</dbReference>
<dbReference type="PANTHER" id="PTHR47432">
    <property type="entry name" value="CELL WALL ASSEMBLY REGULATOR SMI1"/>
    <property type="match status" value="1"/>
</dbReference>
<dbReference type="PANTHER" id="PTHR47432:SF1">
    <property type="entry name" value="CELL WALL ASSEMBLY REGULATOR SMI1"/>
    <property type="match status" value="1"/>
</dbReference>
<dbReference type="SUPFAM" id="SSF160631">
    <property type="entry name" value="SMI1/KNR4-like"/>
    <property type="match status" value="1"/>
</dbReference>
<keyword evidence="4" id="KW-1185">Reference proteome</keyword>
<dbReference type="EMBL" id="JBEZFP010000113">
    <property type="protein sequence ID" value="MEU8138167.1"/>
    <property type="molecule type" value="Genomic_DNA"/>
</dbReference>
<evidence type="ECO:0000313" key="4">
    <source>
        <dbReference type="Proteomes" id="UP001551482"/>
    </source>
</evidence>
<dbReference type="RefSeq" id="WP_358361112.1">
    <property type="nucleotide sequence ID" value="NZ_JBEZFP010000113.1"/>
</dbReference>
<comment type="caution">
    <text evidence="3">The sequence shown here is derived from an EMBL/GenBank/DDBJ whole genome shotgun (WGS) entry which is preliminary data.</text>
</comment>
<evidence type="ECO:0000256" key="1">
    <source>
        <dbReference type="SAM" id="MobiDB-lite"/>
    </source>
</evidence>
<accession>A0ABV3DQY2</accession>